<protein>
    <recommendedName>
        <fullName evidence="1">Aminoglycoside phosphotransferase domain-containing protein</fullName>
    </recommendedName>
</protein>
<dbReference type="EMBL" id="CAJC01000002">
    <property type="protein sequence ID" value="CCI51350.1"/>
    <property type="molecule type" value="Genomic_DNA"/>
</dbReference>
<feature type="domain" description="Aminoglycoside phosphotransferase" evidence="1">
    <location>
        <begin position="30"/>
        <end position="240"/>
    </location>
</feature>
<dbReference type="Gene3D" id="3.90.1200.10">
    <property type="match status" value="1"/>
</dbReference>
<dbReference type="Pfam" id="PF01636">
    <property type="entry name" value="APH"/>
    <property type="match status" value="1"/>
</dbReference>
<organism evidence="2 3">
    <name type="scientific">Nostocoides jenkinsii Ben 74</name>
    <dbReference type="NCBI Taxonomy" id="1193518"/>
    <lineage>
        <taxon>Bacteria</taxon>
        <taxon>Bacillati</taxon>
        <taxon>Actinomycetota</taxon>
        <taxon>Actinomycetes</taxon>
        <taxon>Micrococcales</taxon>
        <taxon>Intrasporangiaceae</taxon>
        <taxon>Nostocoides</taxon>
    </lineage>
</organism>
<evidence type="ECO:0000313" key="3">
    <source>
        <dbReference type="Proteomes" id="UP000035720"/>
    </source>
</evidence>
<dbReference type="InterPro" id="IPR002575">
    <property type="entry name" value="Aminoglycoside_PTrfase"/>
</dbReference>
<dbReference type="GO" id="GO:0005737">
    <property type="term" value="C:cytoplasm"/>
    <property type="evidence" value="ECO:0007669"/>
    <property type="project" value="TreeGrafter"/>
</dbReference>
<gene>
    <name evidence="2" type="ORF">BN13_100019</name>
</gene>
<dbReference type="RefSeq" id="WP_235433912.1">
    <property type="nucleotide sequence ID" value="NZ_HF571038.1"/>
</dbReference>
<proteinExistence type="predicted"/>
<evidence type="ECO:0000259" key="1">
    <source>
        <dbReference type="Pfam" id="PF01636"/>
    </source>
</evidence>
<dbReference type="CDD" id="cd05151">
    <property type="entry name" value="ChoK-like"/>
    <property type="match status" value="1"/>
</dbReference>
<sequence>MAGRPLSDIEDLLPLLRQLKCVGGQQIQAELLPGGLTNVNVRVRTHEQDVVVRISPPAAGLLTIDRDVEFQNSSHAAAAGVAPEVIEYLPGKGVLAVEFVPSRTLDEVDVSRDLARIAATLRTLHKTASSFVNEFDMFATQARYLALLTERGWPVPSGYAALAPAWGRLRTALRSNPEPRVPCHNDLLAANFLDDGDRLWIIDFEYSGNNEPAFELGNLAQENHLDDAQLATLATHYYGADDERLVARCRLWQIASAYAWTLWGLISARTNPLDFDFEGWGLEKFERARSEMADPGFEMLLRLGSASRDD</sequence>
<dbReference type="STRING" id="1193518.BN13_100019"/>
<keyword evidence="3" id="KW-1185">Reference proteome</keyword>
<dbReference type="SUPFAM" id="SSF56112">
    <property type="entry name" value="Protein kinase-like (PK-like)"/>
    <property type="match status" value="1"/>
</dbReference>
<comment type="caution">
    <text evidence="2">The sequence shown here is derived from an EMBL/GenBank/DDBJ whole genome shotgun (WGS) entry which is preliminary data.</text>
</comment>
<dbReference type="Gene3D" id="3.30.200.20">
    <property type="entry name" value="Phosphorylase Kinase, domain 1"/>
    <property type="match status" value="1"/>
</dbReference>
<dbReference type="PANTHER" id="PTHR22603:SF66">
    <property type="entry name" value="ETHANOLAMINE KINASE"/>
    <property type="match status" value="1"/>
</dbReference>
<reference evidence="2 3" key="1">
    <citation type="journal article" date="2013" name="ISME J.">
        <title>A metabolic model for members of the genus Tetrasphaera involved in enhanced biological phosphorus removal.</title>
        <authorList>
            <person name="Kristiansen R."/>
            <person name="Nguyen H.T.T."/>
            <person name="Saunders A.M."/>
            <person name="Nielsen J.L."/>
            <person name="Wimmer R."/>
            <person name="Le V.Q."/>
            <person name="McIlroy S.J."/>
            <person name="Petrovski S."/>
            <person name="Seviour R.J."/>
            <person name="Calteau A."/>
            <person name="Nielsen K.L."/>
            <person name="Nielsen P.H."/>
        </authorList>
    </citation>
    <scope>NUCLEOTIDE SEQUENCE [LARGE SCALE GENOMIC DNA]</scope>
    <source>
        <strain evidence="2 3">Ben 74</strain>
    </source>
</reference>
<dbReference type="Proteomes" id="UP000035720">
    <property type="component" value="Unassembled WGS sequence"/>
</dbReference>
<name>A0A077M6E4_9MICO</name>
<dbReference type="AlphaFoldDB" id="A0A077M6E4"/>
<dbReference type="GO" id="GO:0006646">
    <property type="term" value="P:phosphatidylethanolamine biosynthetic process"/>
    <property type="evidence" value="ECO:0007669"/>
    <property type="project" value="TreeGrafter"/>
</dbReference>
<accession>A0A077M6E4</accession>
<dbReference type="InterPro" id="IPR011009">
    <property type="entry name" value="Kinase-like_dom_sf"/>
</dbReference>
<evidence type="ECO:0000313" key="2">
    <source>
        <dbReference type="EMBL" id="CCI51350.1"/>
    </source>
</evidence>
<dbReference type="PANTHER" id="PTHR22603">
    <property type="entry name" value="CHOLINE/ETHANOALAMINE KINASE"/>
    <property type="match status" value="1"/>
</dbReference>
<dbReference type="GO" id="GO:0004305">
    <property type="term" value="F:ethanolamine kinase activity"/>
    <property type="evidence" value="ECO:0007669"/>
    <property type="project" value="TreeGrafter"/>
</dbReference>